<evidence type="ECO:0000256" key="11">
    <source>
        <dbReference type="ARBA" id="ARBA00023136"/>
    </source>
</evidence>
<dbReference type="GO" id="GO:0046872">
    <property type="term" value="F:metal ion binding"/>
    <property type="evidence" value="ECO:0007669"/>
    <property type="project" value="UniProtKB-KW"/>
</dbReference>
<feature type="transmembrane region" description="Helical" evidence="16">
    <location>
        <begin position="617"/>
        <end position="637"/>
    </location>
</feature>
<dbReference type="NCBIfam" id="TIGR00231">
    <property type="entry name" value="small_GTP"/>
    <property type="match status" value="1"/>
</dbReference>
<feature type="transmembrane region" description="Helical" evidence="16">
    <location>
        <begin position="512"/>
        <end position="533"/>
    </location>
</feature>
<feature type="binding site" evidence="14">
    <location>
        <begin position="39"/>
        <end position="43"/>
    </location>
    <ligand>
        <name>GTP</name>
        <dbReference type="ChEBI" id="CHEBI:37565"/>
        <label>1</label>
    </ligand>
</feature>
<feature type="transmembrane region" description="Helical" evidence="16">
    <location>
        <begin position="289"/>
        <end position="306"/>
    </location>
</feature>
<keyword evidence="2" id="KW-0813">Transport</keyword>
<dbReference type="InterPro" id="IPR011640">
    <property type="entry name" value="Fe2_transport_prot_B_C"/>
</dbReference>
<evidence type="ECO:0000313" key="18">
    <source>
        <dbReference type="EMBL" id="CAB3287222.1"/>
    </source>
</evidence>
<keyword evidence="5 16" id="KW-0812">Transmembrane</keyword>
<evidence type="ECO:0000256" key="16">
    <source>
        <dbReference type="SAM" id="Phobius"/>
    </source>
</evidence>
<dbReference type="InterPro" id="IPR011642">
    <property type="entry name" value="Gate_dom"/>
</dbReference>
<dbReference type="PANTHER" id="PTHR43185:SF1">
    <property type="entry name" value="FE(2+) TRANSPORTER FEOB"/>
    <property type="match status" value="1"/>
</dbReference>
<feature type="binding site" evidence="15">
    <location>
        <position position="29"/>
    </location>
    <ligand>
        <name>Mg(2+)</name>
        <dbReference type="ChEBI" id="CHEBI:18420"/>
        <label>2</label>
    </ligand>
</feature>
<evidence type="ECO:0000256" key="3">
    <source>
        <dbReference type="ARBA" id="ARBA00022475"/>
    </source>
</evidence>
<dbReference type="GO" id="GO:0015093">
    <property type="term" value="F:ferrous iron transmembrane transporter activity"/>
    <property type="evidence" value="ECO:0007669"/>
    <property type="project" value="UniProtKB-UniRule"/>
</dbReference>
<keyword evidence="19" id="KW-1185">Reference proteome</keyword>
<evidence type="ECO:0000259" key="17">
    <source>
        <dbReference type="PROSITE" id="PS51711"/>
    </source>
</evidence>
<dbReference type="Gene3D" id="1.10.287.1770">
    <property type="match status" value="1"/>
</dbReference>
<evidence type="ECO:0000256" key="15">
    <source>
        <dbReference type="PIRSR" id="PIRSR603373-2"/>
    </source>
</evidence>
<feature type="binding site" evidence="15">
    <location>
        <position position="25"/>
    </location>
    <ligand>
        <name>Mg(2+)</name>
        <dbReference type="ChEBI" id="CHEBI:18420"/>
        <label>2</label>
    </ligand>
</feature>
<keyword evidence="9" id="KW-0406">Ion transport</keyword>
<dbReference type="PROSITE" id="PS51711">
    <property type="entry name" value="G_FEOB"/>
    <property type="match status" value="1"/>
</dbReference>
<dbReference type="InterPro" id="IPR030389">
    <property type="entry name" value="G_FEOB_dom"/>
</dbReference>
<dbReference type="KEGG" id="mesg:MLAUSG7_0087"/>
<dbReference type="Proteomes" id="UP000679213">
    <property type="component" value="Chromosome I"/>
</dbReference>
<keyword evidence="3" id="KW-1003">Cell membrane</keyword>
<organism evidence="18 19">
    <name type="scientific">Methanocaldococcus lauensis</name>
    <dbReference type="NCBI Taxonomy" id="2546128"/>
    <lineage>
        <taxon>Archaea</taxon>
        <taxon>Methanobacteriati</taxon>
        <taxon>Methanobacteriota</taxon>
        <taxon>Methanomada group</taxon>
        <taxon>Methanococci</taxon>
        <taxon>Methanococcales</taxon>
        <taxon>Methanocaldococcaceae</taxon>
        <taxon>Methanocaldococcus</taxon>
    </lineage>
</organism>
<dbReference type="Pfam" id="PF07664">
    <property type="entry name" value="FeoB_C"/>
    <property type="match status" value="1"/>
</dbReference>
<dbReference type="PRINTS" id="PR00326">
    <property type="entry name" value="GTP1OBG"/>
</dbReference>
<proteinExistence type="predicted"/>
<feature type="transmembrane region" description="Helical" evidence="16">
    <location>
        <begin position="578"/>
        <end position="597"/>
    </location>
</feature>
<dbReference type="InterPro" id="IPR003373">
    <property type="entry name" value="Fe2_transport_prot-B"/>
</dbReference>
<accession>A0A8D6PP31</accession>
<evidence type="ECO:0000313" key="19">
    <source>
        <dbReference type="Proteomes" id="UP000679213"/>
    </source>
</evidence>
<keyword evidence="11 16" id="KW-0472">Membrane</keyword>
<keyword evidence="15" id="KW-0479">Metal-binding</keyword>
<feature type="binding site" evidence="14">
    <location>
        <begin position="60"/>
        <end position="63"/>
    </location>
    <ligand>
        <name>GTP</name>
        <dbReference type="ChEBI" id="CHEBI:37565"/>
        <label>1</label>
    </ligand>
</feature>
<dbReference type="InterPro" id="IPR041069">
    <property type="entry name" value="FeoB_Cyto"/>
</dbReference>
<feature type="binding site" evidence="14">
    <location>
        <begin position="120"/>
        <end position="123"/>
    </location>
    <ligand>
        <name>GTP</name>
        <dbReference type="ChEBI" id="CHEBI:37565"/>
        <label>1</label>
    </ligand>
</feature>
<name>A0A8D6PP31_9EURY</name>
<feature type="domain" description="FeoB-type G" evidence="17">
    <location>
        <begin position="7"/>
        <end position="169"/>
    </location>
</feature>
<dbReference type="FunFam" id="1.10.287.1770:FF:000003">
    <property type="entry name" value="Ferrous iron transport protein B"/>
    <property type="match status" value="1"/>
</dbReference>
<dbReference type="AlphaFoldDB" id="A0A8D6PP31"/>
<dbReference type="Pfam" id="PF02421">
    <property type="entry name" value="FeoB_N"/>
    <property type="match status" value="1"/>
</dbReference>
<keyword evidence="15" id="KW-0460">Magnesium</keyword>
<evidence type="ECO:0000256" key="4">
    <source>
        <dbReference type="ARBA" id="ARBA00022496"/>
    </source>
</evidence>
<feature type="binding site" evidence="15">
    <location>
        <position position="26"/>
    </location>
    <ligand>
        <name>Mg(2+)</name>
        <dbReference type="ChEBI" id="CHEBI:18420"/>
        <label>2</label>
    </ligand>
</feature>
<reference evidence="18 19" key="1">
    <citation type="submission" date="2020-04" db="EMBL/GenBank/DDBJ databases">
        <authorList>
            <consortium name="Genoscope - CEA"/>
            <person name="William W."/>
        </authorList>
    </citation>
    <scope>NUCLEOTIDE SEQUENCE [LARGE SCALE GENOMIC DNA]</scope>
    <source>
        <strain evidence="18 19">SG7</strain>
    </source>
</reference>
<dbReference type="GO" id="GO:0005886">
    <property type="term" value="C:plasma membrane"/>
    <property type="evidence" value="ECO:0007669"/>
    <property type="project" value="UniProtKB-SubCell"/>
</dbReference>
<sequence>MPNNEDKYEIALIGNPNVGKSTLFNALTGENVYIGNWPGVTVEKKEGEFTYNGKKFKVVDLPGVYSLTANSIDEVVARDYILNEKPDLVVNIVDATSLERNLYLTLQLMEIGTNLLLALNKMDLAEKSGINIDINKLEKLLGVRVVPISAAKKMGIEELKKVISEEVKNKKFTKIEYPKLEPYIKKIVSILQKDENLKKYNLKYLAIKLLERDKYIEELIKNSKVWNELNSVLNKIMEELAKKYGESELGIVEERYKIIDKIVSEVVRKTSGKLTTTQMLDDVLTDEKVGILLLIPMLWMLFKFAFDVSAPFSAMINYGFGVLADIVKSSIPNKFIASLLSDGIISGVGAVLTFFPILAFLFFALSLLEESGYMARIPFIADRIMNKFGLPGKAIIPLVMGFGCNVPAIMATRTIENEKDRILTIIINPLMSCSARLPIYAFFAGALFQKYQGLVVISMYALGLCLALILAILFRKFIFKSSPMPLIVELPPYHLPNLNVVLMNTWDRVYDFLKKAGTIIVFGVMLVWFLSVYGPSGFLGVDALHNSQLIEKSYVAIIGKTLTPIFSPMGWDWRACSALVFGFIAKEVVVGSMAVLYGVGEENLVSILAKVFTPVSAYAYMAFCLIYTPCLATLAVIKQEIGWKWAVFTLIYELVLAYIVALIITVVGSGILHLFSVI</sequence>
<dbReference type="InterPro" id="IPR050860">
    <property type="entry name" value="FeoB_GTPase"/>
</dbReference>
<dbReference type="NCBIfam" id="TIGR00437">
    <property type="entry name" value="feoB"/>
    <property type="match status" value="1"/>
</dbReference>
<evidence type="ECO:0000256" key="8">
    <source>
        <dbReference type="ARBA" id="ARBA00023004"/>
    </source>
</evidence>
<dbReference type="RefSeq" id="WP_214400024.1">
    <property type="nucleotide sequence ID" value="NZ_LR792632.1"/>
</dbReference>
<feature type="binding site" evidence="14">
    <location>
        <begin position="14"/>
        <end position="21"/>
    </location>
    <ligand>
        <name>GTP</name>
        <dbReference type="ChEBI" id="CHEBI:37565"/>
        <label>1</label>
    </ligand>
</feature>
<evidence type="ECO:0000256" key="6">
    <source>
        <dbReference type="ARBA" id="ARBA00022741"/>
    </source>
</evidence>
<keyword evidence="10 14" id="KW-0342">GTP-binding</keyword>
<keyword evidence="4" id="KW-0410">Iron transport</keyword>
<evidence type="ECO:0000256" key="5">
    <source>
        <dbReference type="ARBA" id="ARBA00022692"/>
    </source>
</evidence>
<evidence type="ECO:0000256" key="7">
    <source>
        <dbReference type="ARBA" id="ARBA00022989"/>
    </source>
</evidence>
<feature type="transmembrane region" description="Helical" evidence="16">
    <location>
        <begin position="422"/>
        <end position="448"/>
    </location>
</feature>
<evidence type="ECO:0000256" key="14">
    <source>
        <dbReference type="PIRSR" id="PIRSR603373-1"/>
    </source>
</evidence>
<dbReference type="Gene3D" id="3.40.50.300">
    <property type="entry name" value="P-loop containing nucleotide triphosphate hydrolases"/>
    <property type="match status" value="1"/>
</dbReference>
<gene>
    <name evidence="18" type="ORF">MLAUSG7_0087</name>
</gene>
<dbReference type="Pfam" id="PF07670">
    <property type="entry name" value="Gate"/>
    <property type="match status" value="2"/>
</dbReference>
<dbReference type="FunFam" id="3.40.50.300:FF:000969">
    <property type="entry name" value="Ferrous iron transporter B"/>
    <property type="match status" value="1"/>
</dbReference>
<feature type="binding site" evidence="15">
    <location>
        <position position="28"/>
    </location>
    <ligand>
        <name>Mg(2+)</name>
        <dbReference type="ChEBI" id="CHEBI:18420"/>
        <label>2</label>
    </ligand>
</feature>
<dbReference type="PANTHER" id="PTHR43185">
    <property type="entry name" value="FERROUS IRON TRANSPORT PROTEIN B"/>
    <property type="match status" value="1"/>
</dbReference>
<evidence type="ECO:0000256" key="1">
    <source>
        <dbReference type="ARBA" id="ARBA00004651"/>
    </source>
</evidence>
<dbReference type="InterPro" id="IPR005225">
    <property type="entry name" value="Small_GTP-bd"/>
</dbReference>
<dbReference type="InterPro" id="IPR027417">
    <property type="entry name" value="P-loop_NTPase"/>
</dbReference>
<dbReference type="InterPro" id="IPR006073">
    <property type="entry name" value="GTP-bd"/>
</dbReference>
<feature type="transmembrane region" description="Helical" evidence="16">
    <location>
        <begin position="388"/>
        <end position="410"/>
    </location>
</feature>
<evidence type="ECO:0000256" key="9">
    <source>
        <dbReference type="ARBA" id="ARBA00023065"/>
    </source>
</evidence>
<dbReference type="EMBL" id="LR792632">
    <property type="protein sequence ID" value="CAB3287222.1"/>
    <property type="molecule type" value="Genomic_DNA"/>
</dbReference>
<dbReference type="Pfam" id="PF17910">
    <property type="entry name" value="FeoB_Cyto"/>
    <property type="match status" value="1"/>
</dbReference>
<dbReference type="GO" id="GO:0005525">
    <property type="term" value="F:GTP binding"/>
    <property type="evidence" value="ECO:0007669"/>
    <property type="project" value="UniProtKB-KW"/>
</dbReference>
<feature type="transmembrane region" description="Helical" evidence="16">
    <location>
        <begin position="454"/>
        <end position="474"/>
    </location>
</feature>
<comment type="subcellular location">
    <subcellularLocation>
        <location evidence="1">Cell membrane</location>
        <topology evidence="1">Multi-pass membrane protein</topology>
    </subcellularLocation>
</comment>
<feature type="transmembrane region" description="Helical" evidence="16">
    <location>
        <begin position="649"/>
        <end position="675"/>
    </location>
</feature>
<keyword evidence="7 16" id="KW-1133">Transmembrane helix</keyword>
<evidence type="ECO:0000256" key="10">
    <source>
        <dbReference type="ARBA" id="ARBA00023134"/>
    </source>
</evidence>
<protein>
    <recommendedName>
        <fullName evidence="12 13">Ferrous iron transport protein B</fullName>
    </recommendedName>
</protein>
<dbReference type="SUPFAM" id="SSF52540">
    <property type="entry name" value="P-loop containing nucleoside triphosphate hydrolases"/>
    <property type="match status" value="1"/>
</dbReference>
<keyword evidence="6 14" id="KW-0547">Nucleotide-binding</keyword>
<dbReference type="CDD" id="cd01879">
    <property type="entry name" value="FeoB"/>
    <property type="match status" value="1"/>
</dbReference>
<keyword evidence="8" id="KW-0408">Iron</keyword>
<evidence type="ECO:0000256" key="12">
    <source>
        <dbReference type="ARBA" id="ARBA00031200"/>
    </source>
</evidence>
<evidence type="ECO:0000256" key="2">
    <source>
        <dbReference type="ARBA" id="ARBA00022448"/>
    </source>
</evidence>
<dbReference type="GeneID" id="65882896"/>
<feature type="binding site" evidence="14">
    <location>
        <begin position="149"/>
        <end position="151"/>
    </location>
    <ligand>
        <name>GTP</name>
        <dbReference type="ChEBI" id="CHEBI:37565"/>
        <label>1</label>
    </ligand>
</feature>
<feature type="transmembrane region" description="Helical" evidence="16">
    <location>
        <begin position="343"/>
        <end position="368"/>
    </location>
</feature>
<evidence type="ECO:0000256" key="13">
    <source>
        <dbReference type="NCBIfam" id="TIGR00437"/>
    </source>
</evidence>